<evidence type="ECO:0000313" key="1">
    <source>
        <dbReference type="EMBL" id="OCA92048.1"/>
    </source>
</evidence>
<reference evidence="2" key="1">
    <citation type="submission" date="2016-05" db="EMBL/GenBank/DDBJ databases">
        <authorList>
            <person name="Liu B."/>
            <person name="Wang J."/>
            <person name="Zhu Y."/>
            <person name="Liu G."/>
            <person name="Chen Q."/>
            <person name="Chen Z."/>
            <person name="Lan J."/>
            <person name="Che J."/>
            <person name="Ge C."/>
            <person name="Shi H."/>
            <person name="Pan Z."/>
            <person name="Liu X."/>
        </authorList>
    </citation>
    <scope>NUCLEOTIDE SEQUENCE [LARGE SCALE GENOMIC DNA]</scope>
    <source>
        <strain evidence="2">FJAT-27215</strain>
    </source>
</reference>
<keyword evidence="2" id="KW-1185">Reference proteome</keyword>
<evidence type="ECO:0000313" key="2">
    <source>
        <dbReference type="Proteomes" id="UP000092578"/>
    </source>
</evidence>
<name>A0A1B9B7J0_9BACI</name>
<accession>A0A1B9B7J0</accession>
<dbReference type="AlphaFoldDB" id="A0A1B9B7J0"/>
<gene>
    <name evidence="1" type="ORF">A8F95_18005</name>
</gene>
<organism evidence="1 2">
    <name type="scientific">Pseudobacillus wudalianchiensis</name>
    <dbReference type="NCBI Taxonomy" id="1743143"/>
    <lineage>
        <taxon>Bacteria</taxon>
        <taxon>Bacillati</taxon>
        <taxon>Bacillota</taxon>
        <taxon>Bacilli</taxon>
        <taxon>Bacillales</taxon>
        <taxon>Bacillaceae</taxon>
        <taxon>Pseudobacillus</taxon>
    </lineage>
</organism>
<proteinExistence type="predicted"/>
<dbReference type="Proteomes" id="UP000092578">
    <property type="component" value="Unassembled WGS sequence"/>
</dbReference>
<comment type="caution">
    <text evidence="1">The sequence shown here is derived from an EMBL/GenBank/DDBJ whole genome shotgun (WGS) entry which is preliminary data.</text>
</comment>
<protein>
    <submittedName>
        <fullName evidence="1">Uncharacterized protein</fullName>
    </submittedName>
</protein>
<sequence length="79" mass="9204">MNQVFGQTNFLDSYATSCWIIVKVYGFFGNSIHAVEKKKKFLLDGLSYKFFAILVKMKIVLQAETVKEEFHVYIPQQYA</sequence>
<dbReference type="EMBL" id="MAYT01000002">
    <property type="protein sequence ID" value="OCA92048.1"/>
    <property type="molecule type" value="Genomic_DNA"/>
</dbReference>